<dbReference type="InterPro" id="IPR003959">
    <property type="entry name" value="ATPase_AAA_core"/>
</dbReference>
<protein>
    <submittedName>
        <fullName evidence="4">ATP-dependent zinc metalloprotease FtsH</fullName>
        <ecNumber evidence="4">3.4.24.-</ecNumber>
    </submittedName>
</protein>
<dbReference type="GO" id="GO:0008237">
    <property type="term" value="F:metallopeptidase activity"/>
    <property type="evidence" value="ECO:0007669"/>
    <property type="project" value="UniProtKB-KW"/>
</dbReference>
<proteinExistence type="inferred from homology"/>
<dbReference type="Gene3D" id="3.40.50.300">
    <property type="entry name" value="P-loop containing nucleotide triphosphate hydrolases"/>
    <property type="match status" value="1"/>
</dbReference>
<sequence length="359" mass="39757">MSERTATVRRLLIAHFGGDEAGFRTAAREIVKHERRLNHTVLANDLEQILNGANGSPRKAKSFFATYSGGAGQLPKDRERDASLVEVSDSDRELEDLVLTDDVRRGLDRVVRERRSADLLRSHGMTPVQKMLFCGPPGCGKTAAAGALANALYLPLATVRFDAVVSSYLGETAANLRKVFDFARQRPVLLFFDEFDAIGKHRDAADEHGEIKRVVNSFLQLLDGFHSETLTVAATNHQGLLDPALWRRFDEILLFPPPTAEEIETLLCRRFRQITVSKSTRLRSVARSLEGLSHADVERVAEDAIKETLLDGREQVTPSVLRRSLERQLRRGAVTVRAITDTGEGEPPSGPPGRDSSEN</sequence>
<evidence type="ECO:0000259" key="3">
    <source>
        <dbReference type="SMART" id="SM00382"/>
    </source>
</evidence>
<comment type="caution">
    <text evidence="4">The sequence shown here is derived from an EMBL/GenBank/DDBJ whole genome shotgun (WGS) entry which is preliminary data.</text>
</comment>
<dbReference type="EC" id="3.4.24.-" evidence="4"/>
<name>A0ABX1VCI6_9PLAN</name>
<dbReference type="InterPro" id="IPR003960">
    <property type="entry name" value="ATPase_AAA_CS"/>
</dbReference>
<keyword evidence="5" id="KW-1185">Reference proteome</keyword>
<dbReference type="CDD" id="cd19481">
    <property type="entry name" value="RecA-like_protease"/>
    <property type="match status" value="1"/>
</dbReference>
<gene>
    <name evidence="4" type="primary">ftsH_5</name>
    <name evidence="4" type="ORF">LzC2_17340</name>
</gene>
<feature type="region of interest" description="Disordered" evidence="2">
    <location>
        <begin position="336"/>
        <end position="359"/>
    </location>
</feature>
<comment type="similarity">
    <text evidence="1">Belongs to the AAA ATPase family.</text>
</comment>
<dbReference type="RefSeq" id="WP_171185907.1">
    <property type="nucleotide sequence ID" value="NZ_WTPX01000045.1"/>
</dbReference>
<keyword evidence="1" id="KW-0067">ATP-binding</keyword>
<dbReference type="PROSITE" id="PS00674">
    <property type="entry name" value="AAA"/>
    <property type="match status" value="1"/>
</dbReference>
<reference evidence="4 5" key="1">
    <citation type="journal article" date="2020" name="Syst. Appl. Microbiol.">
        <title>Alienimonas chondri sp. nov., a novel planctomycete isolated from the biofilm of the red alga Chondrus crispus.</title>
        <authorList>
            <person name="Vitorino I."/>
            <person name="Albuquerque L."/>
            <person name="Wiegand S."/>
            <person name="Kallscheuer N."/>
            <person name="da Costa M.S."/>
            <person name="Lobo-da-Cunha A."/>
            <person name="Jogler C."/>
            <person name="Lage O.M."/>
        </authorList>
    </citation>
    <scope>NUCLEOTIDE SEQUENCE [LARGE SCALE GENOMIC DNA]</scope>
    <source>
        <strain evidence="4 5">LzC2</strain>
    </source>
</reference>
<dbReference type="InterPro" id="IPR050168">
    <property type="entry name" value="AAA_ATPase_domain"/>
</dbReference>
<keyword evidence="1" id="KW-0547">Nucleotide-binding</keyword>
<dbReference type="EMBL" id="WTPX01000045">
    <property type="protein sequence ID" value="NNJ25661.1"/>
    <property type="molecule type" value="Genomic_DNA"/>
</dbReference>
<evidence type="ECO:0000313" key="5">
    <source>
        <dbReference type="Proteomes" id="UP000609651"/>
    </source>
</evidence>
<evidence type="ECO:0000256" key="1">
    <source>
        <dbReference type="RuleBase" id="RU003651"/>
    </source>
</evidence>
<keyword evidence="4" id="KW-0378">Hydrolase</keyword>
<dbReference type="InterPro" id="IPR027417">
    <property type="entry name" value="P-loop_NTPase"/>
</dbReference>
<dbReference type="Gene3D" id="1.10.8.60">
    <property type="match status" value="1"/>
</dbReference>
<keyword evidence="4" id="KW-0482">Metalloprotease</keyword>
<keyword evidence="4" id="KW-0645">Protease</keyword>
<dbReference type="SUPFAM" id="SSF52540">
    <property type="entry name" value="P-loop containing nucleoside triphosphate hydrolases"/>
    <property type="match status" value="1"/>
</dbReference>
<evidence type="ECO:0000256" key="2">
    <source>
        <dbReference type="SAM" id="MobiDB-lite"/>
    </source>
</evidence>
<evidence type="ECO:0000313" key="4">
    <source>
        <dbReference type="EMBL" id="NNJ25661.1"/>
    </source>
</evidence>
<dbReference type="Proteomes" id="UP000609651">
    <property type="component" value="Unassembled WGS sequence"/>
</dbReference>
<dbReference type="SMART" id="SM00382">
    <property type="entry name" value="AAA"/>
    <property type="match status" value="1"/>
</dbReference>
<organism evidence="4 5">
    <name type="scientific">Alienimonas chondri</name>
    <dbReference type="NCBI Taxonomy" id="2681879"/>
    <lineage>
        <taxon>Bacteria</taxon>
        <taxon>Pseudomonadati</taxon>
        <taxon>Planctomycetota</taxon>
        <taxon>Planctomycetia</taxon>
        <taxon>Planctomycetales</taxon>
        <taxon>Planctomycetaceae</taxon>
        <taxon>Alienimonas</taxon>
    </lineage>
</organism>
<dbReference type="PANTHER" id="PTHR23077:SF198">
    <property type="entry name" value="ATP-DEPENDENT ZINC METALLOPROTEASE FTSH"/>
    <property type="match status" value="1"/>
</dbReference>
<feature type="domain" description="AAA+ ATPase" evidence="3">
    <location>
        <begin position="127"/>
        <end position="259"/>
    </location>
</feature>
<dbReference type="InterPro" id="IPR003593">
    <property type="entry name" value="AAA+_ATPase"/>
</dbReference>
<accession>A0ABX1VCI6</accession>
<dbReference type="PANTHER" id="PTHR23077">
    <property type="entry name" value="AAA-FAMILY ATPASE"/>
    <property type="match status" value="1"/>
</dbReference>
<dbReference type="Pfam" id="PF00004">
    <property type="entry name" value="AAA"/>
    <property type="match status" value="1"/>
</dbReference>